<feature type="transmembrane region" description="Helical" evidence="1">
    <location>
        <begin position="6"/>
        <end position="22"/>
    </location>
</feature>
<sequence>MNTFLYVLVGWIVVLYFVNKVREKRSKPKTVKVLVKRNGIYKEVDAVMMPKYKGRDVSTDLTESGSPEFNYAAEMMKNQNDTTKIEYYGAGSMLREMREFADKQMERRL</sequence>
<keyword evidence="1" id="KW-1133">Transmembrane helix</keyword>
<dbReference type="AlphaFoldDB" id="A0A379Y1Z8"/>
<protein>
    <submittedName>
        <fullName evidence="2">Membrane protein</fullName>
    </submittedName>
</protein>
<evidence type="ECO:0000313" key="2">
    <source>
        <dbReference type="EMBL" id="SUI39658.1"/>
    </source>
</evidence>
<accession>A0A379Y1Z8</accession>
<dbReference type="Proteomes" id="UP000255534">
    <property type="component" value="Unassembled WGS sequence"/>
</dbReference>
<gene>
    <name evidence="2" type="ORF">NCTC5798_06099</name>
</gene>
<evidence type="ECO:0000313" key="3">
    <source>
        <dbReference type="Proteomes" id="UP000255534"/>
    </source>
</evidence>
<keyword evidence="1" id="KW-0472">Membrane</keyword>
<evidence type="ECO:0000256" key="1">
    <source>
        <dbReference type="SAM" id="Phobius"/>
    </source>
</evidence>
<keyword evidence="1" id="KW-0812">Transmembrane</keyword>
<dbReference type="EMBL" id="UGXK01000002">
    <property type="protein sequence ID" value="SUI39658.1"/>
    <property type="molecule type" value="Genomic_DNA"/>
</dbReference>
<organism evidence="2 3">
    <name type="scientific">Salmonella enterica I</name>
    <dbReference type="NCBI Taxonomy" id="59201"/>
    <lineage>
        <taxon>Bacteria</taxon>
        <taxon>Pseudomonadati</taxon>
        <taxon>Pseudomonadota</taxon>
        <taxon>Gammaproteobacteria</taxon>
        <taxon>Enterobacterales</taxon>
        <taxon>Enterobacteriaceae</taxon>
        <taxon>Salmonella</taxon>
    </lineage>
</organism>
<reference evidence="2 3" key="1">
    <citation type="submission" date="2018-06" db="EMBL/GenBank/DDBJ databases">
        <authorList>
            <consortium name="Pathogen Informatics"/>
            <person name="Doyle S."/>
        </authorList>
    </citation>
    <scope>NUCLEOTIDE SEQUENCE [LARGE SCALE GENOMIC DNA]</scope>
    <source>
        <strain evidence="2 3">NCTC5798</strain>
    </source>
</reference>
<proteinExistence type="predicted"/>
<name>A0A379Y1Z8_SALET</name>